<keyword evidence="1" id="KW-0175">Coiled coil</keyword>
<dbReference type="Proteomes" id="UP001487740">
    <property type="component" value="Unassembled WGS sequence"/>
</dbReference>
<protein>
    <submittedName>
        <fullName evidence="3">Uncharacterized protein</fullName>
    </submittedName>
</protein>
<dbReference type="EMBL" id="JARAKH010001072">
    <property type="protein sequence ID" value="KAK8373606.1"/>
    <property type="molecule type" value="Genomic_DNA"/>
</dbReference>
<keyword evidence="4" id="KW-1185">Reference proteome</keyword>
<dbReference type="AlphaFoldDB" id="A0AAW0SEX0"/>
<name>A0AAW0SEX0_SCYPA</name>
<evidence type="ECO:0000313" key="3">
    <source>
        <dbReference type="EMBL" id="KAK8373606.1"/>
    </source>
</evidence>
<accession>A0AAW0SEX0</accession>
<reference evidence="3 4" key="1">
    <citation type="submission" date="2023-03" db="EMBL/GenBank/DDBJ databases">
        <title>High-quality genome of Scylla paramamosain provides insights in environmental adaptation.</title>
        <authorList>
            <person name="Zhang L."/>
        </authorList>
    </citation>
    <scope>NUCLEOTIDE SEQUENCE [LARGE SCALE GENOMIC DNA]</scope>
    <source>
        <strain evidence="3">LZ_2023a</strain>
        <tissue evidence="3">Muscle</tissue>
    </source>
</reference>
<feature type="region of interest" description="Disordered" evidence="2">
    <location>
        <begin position="1"/>
        <end position="61"/>
    </location>
</feature>
<feature type="compositionally biased region" description="Pro residues" evidence="2">
    <location>
        <begin position="33"/>
        <end position="47"/>
    </location>
</feature>
<proteinExistence type="predicted"/>
<evidence type="ECO:0000256" key="1">
    <source>
        <dbReference type="SAM" id="Coils"/>
    </source>
</evidence>
<comment type="caution">
    <text evidence="3">The sequence shown here is derived from an EMBL/GenBank/DDBJ whole genome shotgun (WGS) entry which is preliminary data.</text>
</comment>
<gene>
    <name evidence="3" type="ORF">O3P69_017760</name>
</gene>
<evidence type="ECO:0000256" key="2">
    <source>
        <dbReference type="SAM" id="MobiDB-lite"/>
    </source>
</evidence>
<sequence>MTQSRTESPAAPPSQLSLSQRQSSSPLTTTSPSPAPPSPSSTPPPPLQHETAALNPPRNVLPQGRLDQLQAEVSKLEQRSEQLEARVKSFFRQHHALAAATDQIDLKLEALNRQHKTLSSS</sequence>
<feature type="coiled-coil region" evidence="1">
    <location>
        <begin position="66"/>
        <end position="93"/>
    </location>
</feature>
<feature type="compositionally biased region" description="Low complexity" evidence="2">
    <location>
        <begin position="13"/>
        <end position="32"/>
    </location>
</feature>
<organism evidence="3 4">
    <name type="scientific">Scylla paramamosain</name>
    <name type="common">Mud crab</name>
    <dbReference type="NCBI Taxonomy" id="85552"/>
    <lineage>
        <taxon>Eukaryota</taxon>
        <taxon>Metazoa</taxon>
        <taxon>Ecdysozoa</taxon>
        <taxon>Arthropoda</taxon>
        <taxon>Crustacea</taxon>
        <taxon>Multicrustacea</taxon>
        <taxon>Malacostraca</taxon>
        <taxon>Eumalacostraca</taxon>
        <taxon>Eucarida</taxon>
        <taxon>Decapoda</taxon>
        <taxon>Pleocyemata</taxon>
        <taxon>Brachyura</taxon>
        <taxon>Eubrachyura</taxon>
        <taxon>Portunoidea</taxon>
        <taxon>Portunidae</taxon>
        <taxon>Portuninae</taxon>
        <taxon>Scylla</taxon>
    </lineage>
</organism>
<evidence type="ECO:0000313" key="4">
    <source>
        <dbReference type="Proteomes" id="UP001487740"/>
    </source>
</evidence>